<dbReference type="GO" id="GO:0003700">
    <property type="term" value="F:DNA-binding transcription factor activity"/>
    <property type="evidence" value="ECO:0007669"/>
    <property type="project" value="InterPro"/>
</dbReference>
<dbReference type="InterPro" id="IPR046532">
    <property type="entry name" value="DUF6597"/>
</dbReference>
<dbReference type="PANTHER" id="PTHR46796:SF15">
    <property type="entry name" value="BLL1074 PROTEIN"/>
    <property type="match status" value="1"/>
</dbReference>
<dbReference type="InterPro" id="IPR018060">
    <property type="entry name" value="HTH_AraC"/>
</dbReference>
<evidence type="ECO:0000259" key="4">
    <source>
        <dbReference type="PROSITE" id="PS01124"/>
    </source>
</evidence>
<dbReference type="Proteomes" id="UP000641932">
    <property type="component" value="Unassembled WGS sequence"/>
</dbReference>
<dbReference type="SMART" id="SM00342">
    <property type="entry name" value="HTH_ARAC"/>
    <property type="match status" value="1"/>
</dbReference>
<accession>A0A918DWI1</accession>
<feature type="domain" description="HTH araC/xylS-type" evidence="4">
    <location>
        <begin position="131"/>
        <end position="228"/>
    </location>
</feature>
<reference evidence="5" key="2">
    <citation type="submission" date="2020-09" db="EMBL/GenBank/DDBJ databases">
        <authorList>
            <person name="Sun Q."/>
            <person name="Zhou Y."/>
        </authorList>
    </citation>
    <scope>NUCLEOTIDE SEQUENCE</scope>
    <source>
        <strain evidence="5">CGMCC 4.7201</strain>
    </source>
</reference>
<dbReference type="Gene3D" id="1.10.10.60">
    <property type="entry name" value="Homeodomain-like"/>
    <property type="match status" value="1"/>
</dbReference>
<dbReference type="AlphaFoldDB" id="A0A918DWI1"/>
<keyword evidence="3" id="KW-0804">Transcription</keyword>
<evidence type="ECO:0000256" key="2">
    <source>
        <dbReference type="ARBA" id="ARBA00023125"/>
    </source>
</evidence>
<keyword evidence="6" id="KW-1185">Reference proteome</keyword>
<reference evidence="5" key="1">
    <citation type="journal article" date="2014" name="Int. J. Syst. Evol. Microbiol.">
        <title>Complete genome sequence of Corynebacterium casei LMG S-19264T (=DSM 44701T), isolated from a smear-ripened cheese.</title>
        <authorList>
            <consortium name="US DOE Joint Genome Institute (JGI-PGF)"/>
            <person name="Walter F."/>
            <person name="Albersmeier A."/>
            <person name="Kalinowski J."/>
            <person name="Ruckert C."/>
        </authorList>
    </citation>
    <scope>NUCLEOTIDE SEQUENCE</scope>
    <source>
        <strain evidence="5">CGMCC 4.7201</strain>
    </source>
</reference>
<gene>
    <name evidence="5" type="ORF">GCM10012280_17640</name>
</gene>
<name>A0A918DWI1_9ACTN</name>
<dbReference type="Pfam" id="PF20240">
    <property type="entry name" value="DUF6597"/>
    <property type="match status" value="1"/>
</dbReference>
<organism evidence="5 6">
    <name type="scientific">Wenjunlia tyrosinilytica</name>
    <dbReference type="NCBI Taxonomy" id="1544741"/>
    <lineage>
        <taxon>Bacteria</taxon>
        <taxon>Bacillati</taxon>
        <taxon>Actinomycetota</taxon>
        <taxon>Actinomycetes</taxon>
        <taxon>Kitasatosporales</taxon>
        <taxon>Streptomycetaceae</taxon>
        <taxon>Wenjunlia</taxon>
    </lineage>
</organism>
<evidence type="ECO:0000313" key="6">
    <source>
        <dbReference type="Proteomes" id="UP000641932"/>
    </source>
</evidence>
<evidence type="ECO:0000256" key="1">
    <source>
        <dbReference type="ARBA" id="ARBA00023015"/>
    </source>
</evidence>
<keyword evidence="1" id="KW-0805">Transcription regulation</keyword>
<dbReference type="InterPro" id="IPR050204">
    <property type="entry name" value="AraC_XylS_family_regulators"/>
</dbReference>
<dbReference type="Pfam" id="PF12833">
    <property type="entry name" value="HTH_18"/>
    <property type="match status" value="1"/>
</dbReference>
<dbReference type="PROSITE" id="PS01124">
    <property type="entry name" value="HTH_ARAC_FAMILY_2"/>
    <property type="match status" value="1"/>
</dbReference>
<evidence type="ECO:0000256" key="3">
    <source>
        <dbReference type="ARBA" id="ARBA00023163"/>
    </source>
</evidence>
<proteinExistence type="predicted"/>
<comment type="caution">
    <text evidence="5">The sequence shown here is derived from an EMBL/GenBank/DDBJ whole genome shotgun (WGS) entry which is preliminary data.</text>
</comment>
<keyword evidence="2" id="KW-0238">DNA-binding</keyword>
<dbReference type="GO" id="GO:0043565">
    <property type="term" value="F:sequence-specific DNA binding"/>
    <property type="evidence" value="ECO:0007669"/>
    <property type="project" value="InterPro"/>
</dbReference>
<sequence length="228" mass="24364">MYEERPSRLARAVVWSRTPTPSVQQARVLPDGCMDLIWSDGLLVAGPDTHAHVVVEGPGTAYTGVRFGPGTGPLVLGVPAHELRDQRVPLSALRPDREVRELTEQVAAASDRGRALEAVAARASAAHRTPVPLPPLVVDALERGEPVAGVARAVGLSERQLHRRCLDAFGYGPKTLLRVLRMQRALESARAGTPLATVAAQTGYADQAHLARDVKDLAGLPITALLIR</sequence>
<evidence type="ECO:0000313" key="5">
    <source>
        <dbReference type="EMBL" id="GGO84960.1"/>
    </source>
</evidence>
<dbReference type="RefSeq" id="WP_189130978.1">
    <property type="nucleotide sequence ID" value="NZ_BMMS01000006.1"/>
</dbReference>
<dbReference type="PANTHER" id="PTHR46796">
    <property type="entry name" value="HTH-TYPE TRANSCRIPTIONAL ACTIVATOR RHAS-RELATED"/>
    <property type="match status" value="1"/>
</dbReference>
<protein>
    <submittedName>
        <fullName evidence="5">AraC family transcriptional regulator</fullName>
    </submittedName>
</protein>
<dbReference type="EMBL" id="BMMS01000006">
    <property type="protein sequence ID" value="GGO84960.1"/>
    <property type="molecule type" value="Genomic_DNA"/>
</dbReference>